<feature type="transmembrane region" description="Helical" evidence="11">
    <location>
        <begin position="2258"/>
        <end position="2278"/>
    </location>
</feature>
<accession>A0AA36C7X4</accession>
<feature type="compositionally biased region" description="Low complexity" evidence="10">
    <location>
        <begin position="486"/>
        <end position="530"/>
    </location>
</feature>
<feature type="transmembrane region" description="Helical" evidence="11">
    <location>
        <begin position="1985"/>
        <end position="2002"/>
    </location>
</feature>
<feature type="non-terminal residue" evidence="13">
    <location>
        <position position="1"/>
    </location>
</feature>
<comment type="caution">
    <text evidence="9">Lacks conserved residue(s) required for the propagation of feature annotation.</text>
</comment>
<evidence type="ECO:0000256" key="8">
    <source>
        <dbReference type="PIRSR" id="PIRSR603915-2"/>
    </source>
</evidence>
<feature type="compositionally biased region" description="Low complexity" evidence="10">
    <location>
        <begin position="317"/>
        <end position="354"/>
    </location>
</feature>
<feature type="compositionally biased region" description="Low complexity" evidence="10">
    <location>
        <begin position="404"/>
        <end position="459"/>
    </location>
</feature>
<dbReference type="GO" id="GO:0005509">
    <property type="term" value="F:calcium ion binding"/>
    <property type="evidence" value="ECO:0007669"/>
    <property type="project" value="InterPro"/>
</dbReference>
<dbReference type="GO" id="GO:0005262">
    <property type="term" value="F:calcium channel activity"/>
    <property type="evidence" value="ECO:0007669"/>
    <property type="project" value="TreeGrafter"/>
</dbReference>
<dbReference type="PANTHER" id="PTHR10877:SF194">
    <property type="entry name" value="LOCATION OF VULVA DEFECTIVE 1"/>
    <property type="match status" value="1"/>
</dbReference>
<feature type="transmembrane region" description="Helical" evidence="11">
    <location>
        <begin position="1545"/>
        <end position="1564"/>
    </location>
</feature>
<feature type="compositionally biased region" description="Gly residues" evidence="10">
    <location>
        <begin position="378"/>
        <end position="403"/>
    </location>
</feature>
<comment type="subcellular location">
    <subcellularLocation>
        <location evidence="1">Membrane</location>
        <topology evidence="1">Multi-pass membrane protein</topology>
    </subcellularLocation>
</comment>
<evidence type="ECO:0000256" key="7">
    <source>
        <dbReference type="ARBA" id="ARBA00023180"/>
    </source>
</evidence>
<dbReference type="PRINTS" id="PR01433">
    <property type="entry name" value="POLYCYSTIN2"/>
</dbReference>
<feature type="transmembrane region" description="Helical" evidence="11">
    <location>
        <begin position="1899"/>
        <end position="1920"/>
    </location>
</feature>
<evidence type="ECO:0000256" key="6">
    <source>
        <dbReference type="ARBA" id="ARBA00023136"/>
    </source>
</evidence>
<evidence type="ECO:0000313" key="14">
    <source>
        <dbReference type="Proteomes" id="UP001177023"/>
    </source>
</evidence>
<feature type="transmembrane region" description="Helical" evidence="11">
    <location>
        <begin position="1794"/>
        <end position="1816"/>
    </location>
</feature>
<feature type="transmembrane region" description="Helical" evidence="11">
    <location>
        <begin position="2429"/>
        <end position="2452"/>
    </location>
</feature>
<dbReference type="SUPFAM" id="SSF49723">
    <property type="entry name" value="Lipase/lipooxygenase domain (PLAT/LH2 domain)"/>
    <property type="match status" value="1"/>
</dbReference>
<dbReference type="InterPro" id="IPR051223">
    <property type="entry name" value="Polycystin"/>
</dbReference>
<evidence type="ECO:0000259" key="12">
    <source>
        <dbReference type="PROSITE" id="PS50095"/>
    </source>
</evidence>
<feature type="transmembrane region" description="Helical" evidence="11">
    <location>
        <begin position="2284"/>
        <end position="2304"/>
    </location>
</feature>
<feature type="compositionally biased region" description="Polar residues" evidence="10">
    <location>
        <begin position="355"/>
        <end position="364"/>
    </location>
</feature>
<dbReference type="InterPro" id="IPR046791">
    <property type="entry name" value="Polycystin_dom"/>
</dbReference>
<feature type="compositionally biased region" description="Low complexity" evidence="10">
    <location>
        <begin position="538"/>
        <end position="579"/>
    </location>
</feature>
<keyword evidence="4" id="KW-0732">Signal</keyword>
<reference evidence="13" key="1">
    <citation type="submission" date="2023-06" db="EMBL/GenBank/DDBJ databases">
        <authorList>
            <person name="Delattre M."/>
        </authorList>
    </citation>
    <scope>NUCLEOTIDE SEQUENCE</scope>
    <source>
        <strain evidence="13">AF72</strain>
    </source>
</reference>
<organism evidence="13 14">
    <name type="scientific">Mesorhabditis spiculigera</name>
    <dbReference type="NCBI Taxonomy" id="96644"/>
    <lineage>
        <taxon>Eukaryota</taxon>
        <taxon>Metazoa</taxon>
        <taxon>Ecdysozoa</taxon>
        <taxon>Nematoda</taxon>
        <taxon>Chromadorea</taxon>
        <taxon>Rhabditida</taxon>
        <taxon>Rhabditina</taxon>
        <taxon>Rhabditomorpha</taxon>
        <taxon>Rhabditoidea</taxon>
        <taxon>Rhabditidae</taxon>
        <taxon>Mesorhabditinae</taxon>
        <taxon>Mesorhabditis</taxon>
    </lineage>
</organism>
<evidence type="ECO:0000256" key="3">
    <source>
        <dbReference type="ARBA" id="ARBA00022692"/>
    </source>
</evidence>
<feature type="transmembrane region" description="Helical" evidence="11">
    <location>
        <begin position="1856"/>
        <end position="1878"/>
    </location>
</feature>
<dbReference type="InterPro" id="IPR036392">
    <property type="entry name" value="PLAT/LH2_dom_sf"/>
</dbReference>
<dbReference type="PROSITE" id="PS50095">
    <property type="entry name" value="PLAT"/>
    <property type="match status" value="1"/>
</dbReference>
<proteinExistence type="inferred from homology"/>
<feature type="disulfide bond" evidence="8">
    <location>
        <begin position="2091"/>
        <end position="2105"/>
    </location>
</feature>
<dbReference type="GO" id="GO:0050982">
    <property type="term" value="P:detection of mechanical stimulus"/>
    <property type="evidence" value="ECO:0007669"/>
    <property type="project" value="TreeGrafter"/>
</dbReference>
<dbReference type="Gene3D" id="2.60.60.20">
    <property type="entry name" value="PLAT/LH2 domain"/>
    <property type="match status" value="1"/>
</dbReference>
<dbReference type="Pfam" id="PF01477">
    <property type="entry name" value="PLAT"/>
    <property type="match status" value="1"/>
</dbReference>
<comment type="similarity">
    <text evidence="2">Belongs to the polycystin family.</text>
</comment>
<dbReference type="InterPro" id="IPR003915">
    <property type="entry name" value="PKD_2"/>
</dbReference>
<dbReference type="EMBL" id="CATQJA010000646">
    <property type="protein sequence ID" value="CAJ0562445.1"/>
    <property type="molecule type" value="Genomic_DNA"/>
</dbReference>
<comment type="caution">
    <text evidence="13">The sequence shown here is derived from an EMBL/GenBank/DDBJ whole genome shotgun (WGS) entry which is preliminary data.</text>
</comment>
<evidence type="ECO:0000256" key="4">
    <source>
        <dbReference type="ARBA" id="ARBA00022729"/>
    </source>
</evidence>
<sequence>MVQEVLEEAAVAQLAEILEEAHLAEVHLAEEALLAAQLQEVQALPTAPGALLTGVEVAVQGAGIQNRRHQLQAAQAGLLVAVQEVQPLVAAAQLQEVQPPVEAAHLLDYFNEYIYWRAEFGKYDIGIEAGTSEDTTTVILTTPSITGTSGGSLGTCLPLLELDLTSLPDSTAIVQQDWSFAVNSNTSSASPCTITQYTWALDGLSSTNHTAETLYLAPGQQLGNHNVCLTAGSSEYVLTNGVLSFRPVDEYFALGKYRLFLWAQSKSVPAQQQNLTIILDVVTLTSTTEKPSTTEALTSEVTTPDSSSTGSSGSGSSGDDSTNTPTTSTTTTSSSSTSSTTTLSSGKLTSSTTPKAGTSTTVVEMTTEPLEDASTTGSGSGGGSGGNTGGSGSGDSDGSGSGGSASTDAPTTEQPTTTISTRSSSSAMSTTSATSSGSSSSSAMPTTTEMTSTTDSPSTTFIQIVTGNGELTETTTVLDSTMIMDSTTTTGSESTTGDSSESSSTVTSSTSTSSTSTSTGSTSTTVPDGDSPSRNDETTSTSTSSSSISTSLPTSSTTSASTSTILDASPTTSDSPSTVATSTTLLSTATVFRGITPETQEALDDVAAGLNELAAAQSNNPGTPLADAIANITTAAQLSAFLNNVLSGKAPYNVNTTDTATLIAQVKAQITNRTQGLTDIASGMLAQLVNVTIQSPEELQSVLSSLADILKNSFTTSISGTSGYLGAYQVLHGTIIAETYTLVSAMSSARMRTSWATSAPGSFNPGQPPEAVNVINDITKLSTSIQFLSDTDVDVALGSFMNTSIFEPLSFFTLYGDTSITCSDGTQLSTTQTVLWNATVPLFSDSESVPQDYTSITTWLPIQSGSVSVQADSNLESNLVAGTLINATMTTVTVLFNDQPWRPNAGAFADKHDGCNFDPGVHGGDGYWLPDISPGYVTVLNGTFIPFQSYDNQSSLREAFISGAAMQGTAMMNMVGGDTKSYSSVSVSYDGTSLLFQTIDDNLLLESATFTYFATYIGISSGQISEGAAVHVHTTLEVGIGQRIFIDDGLIVRNGSDGYAIIQGTFTTQGDIQLGDVSLTTATILDQSAQKQVMAVLQNAEDFIRANGSSLTPEQQSAVAQQSLSMVTDLFNTMDAALANPSAQDLQNCLAYEKLNYNDIFDVLPKDASQIRYVDEYTEEEWALEATKLIQQQLARQMAAQVKSMLSAVEDMLVATALKNGPLPQCITQTGGGNTLKVCLGNASDVLANPIECNTWTTTFPKTPASLNDTLTGESTIRASMICYVVNPYMYSDNSQYLITSGALDLSLKDLENGTVIPVTEATEQTSIVGPSNATASAQVEMFTATFQSYQILDIHAFYTVQWNTSIVVELQMQTLNRPFANDVWIFLSYQSLPGPRDEDHDFRFQVSSYRGNNAYFVESDVLLNMTGLYYIGVGVMAGVNSTSNDTVQYDTPPGFTGNWTFERNLYFDYTIRVLTKGCYYFLDAEDRYDNQGVTPGTPPVIGDAEVGCATTHFTVFANGIYAPDVPADFVYSYIEKGYVLCCHAQIVIFFMIFHMMLLYLCFLREYFSYEWSPAFIHPLDDNHRNDTYPYVVCVETGYAMFAQTDSGVFINIEGSEGTELRRKLYTDGEIVGTKRLFRWGHTDRFIMTTHRSLGDLSTIRLWIDHEGIGHRESWYCSRVIIKDLHANKNYYFNVKNWFGQQSGDGKTERLIPVTPLEKRHRFKEAFWMHNIAQQINWIAQWSGGGTPNRLRAGVDYHTMTMFAILCIGITANVFSTPHTANYTGQGLGPELNIFGYFFNWTDVVAGLALALIMLIPSFVLPELARGVCSSPEEWQMIQVQNCVPDFKKPPRWNPLWTWGLFTVGVFGFMGVSIVALWGAIKLDVEEQYCFARRFFMQMLFWIFVTEPLKGLIVSLYRVYCTPDYGIVTDPERAYLTLHGVIDKPAYVPPENRELSRTVASINRIKEVKDGRMRDEQLFSTAREVIIFLCSLGILLGLTYYCRDRNGFYYQQQVSQLLVLDPQTDATGFMDINKAEDFWVWLNVTLATALRVSWYDNQPAWDMRGFLNDKVSRAMGYGTVRQVRSFSNVNCKFADQRVAKYFNGCEGVTDKKYEVTVGGYTPGWGEILANVTDDMRNNDSLVPYIYRTAEELEGRDIMGYHDSYTSAGYAANLDGTTDEMQEMFGQMMVDGWIDEHTRAIITEFSIYNAQTNYFAVVQLLLEKPPDGAIYPSYWVETVRLLENGGADGTMSGYFESLYICYVVVITIYQIISIIRNGLTPLLEFWNFVDFLTMLIACASLYAYAFRYMAIVQVTEEFKATNGNVYINLGKQRDYELYFTWLLAFVVFFVFNRRISVLAMTLSKAGGQMASFSICFGIVNMAFNSALFLLLFDKLERFRNMLSVTESGISGMLGKFDLSDIISASPLGSAIFIIFMITGTVILINMFIMIVMYEFEQVRNDSRLQTNDYEIVEHVMRRAGLFNRSDLPPVSFPDSRVYSHNIDQLEHVTPLVRPNDFITLGDDDRRENNVINNNWKKGRRGRR</sequence>
<dbReference type="InterPro" id="IPR013122">
    <property type="entry name" value="PKD1_2_channel"/>
</dbReference>
<feature type="transmembrane region" description="Helical" evidence="11">
    <location>
        <begin position="2370"/>
        <end position="2391"/>
    </location>
</feature>
<dbReference type="Pfam" id="PF20519">
    <property type="entry name" value="Polycystin_dom"/>
    <property type="match status" value="1"/>
</dbReference>
<dbReference type="InterPro" id="IPR001024">
    <property type="entry name" value="PLAT/LH2_dom"/>
</dbReference>
<dbReference type="GO" id="GO:0016020">
    <property type="term" value="C:membrane"/>
    <property type="evidence" value="ECO:0007669"/>
    <property type="project" value="UniProtKB-SubCell"/>
</dbReference>
<evidence type="ECO:0000313" key="13">
    <source>
        <dbReference type="EMBL" id="CAJ0562445.1"/>
    </source>
</evidence>
<keyword evidence="6 11" id="KW-0472">Membrane</keyword>
<feature type="domain" description="PLAT" evidence="12">
    <location>
        <begin position="1589"/>
        <end position="1713"/>
    </location>
</feature>
<name>A0AA36C7X4_9BILA</name>
<keyword evidence="3 11" id="KW-0812">Transmembrane</keyword>
<keyword evidence="5 11" id="KW-1133">Transmembrane helix</keyword>
<gene>
    <name evidence="13" type="ORF">MSPICULIGERA_LOCUS2127</name>
</gene>
<protein>
    <recommendedName>
        <fullName evidence="12">PLAT domain-containing protein</fullName>
    </recommendedName>
</protein>
<dbReference type="PANTHER" id="PTHR10877">
    <property type="entry name" value="POLYCYSTIN FAMILY MEMBER"/>
    <property type="match status" value="1"/>
</dbReference>
<evidence type="ECO:0000256" key="10">
    <source>
        <dbReference type="SAM" id="MobiDB-lite"/>
    </source>
</evidence>
<keyword evidence="14" id="KW-1185">Reference proteome</keyword>
<dbReference type="SMART" id="SM00308">
    <property type="entry name" value="LH2"/>
    <property type="match status" value="1"/>
</dbReference>
<evidence type="ECO:0000256" key="5">
    <source>
        <dbReference type="ARBA" id="ARBA00022989"/>
    </source>
</evidence>
<dbReference type="FunFam" id="2.60.60.20:FF:000027">
    <property type="entry name" value="Protein CBR-LOV-1"/>
    <property type="match status" value="1"/>
</dbReference>
<evidence type="ECO:0000256" key="9">
    <source>
        <dbReference type="PROSITE-ProRule" id="PRU00152"/>
    </source>
</evidence>
<dbReference type="Pfam" id="PF08016">
    <property type="entry name" value="PKD_channel"/>
    <property type="match status" value="1"/>
</dbReference>
<feature type="region of interest" description="Disordered" evidence="10">
    <location>
        <begin position="288"/>
        <end position="459"/>
    </location>
</feature>
<dbReference type="Proteomes" id="UP001177023">
    <property type="component" value="Unassembled WGS sequence"/>
</dbReference>
<feature type="transmembrane region" description="Helical" evidence="11">
    <location>
        <begin position="2334"/>
        <end position="2350"/>
    </location>
</feature>
<evidence type="ECO:0000256" key="2">
    <source>
        <dbReference type="ARBA" id="ARBA00007200"/>
    </source>
</evidence>
<keyword evidence="7" id="KW-0325">Glycoprotein</keyword>
<feature type="compositionally biased region" description="Low complexity" evidence="10">
    <location>
        <begin position="302"/>
        <end position="311"/>
    </location>
</feature>
<feature type="region of interest" description="Disordered" evidence="10">
    <location>
        <begin position="486"/>
        <end position="579"/>
    </location>
</feature>
<evidence type="ECO:0000256" key="1">
    <source>
        <dbReference type="ARBA" id="ARBA00004141"/>
    </source>
</evidence>
<evidence type="ECO:0000256" key="11">
    <source>
        <dbReference type="SAM" id="Phobius"/>
    </source>
</evidence>